<dbReference type="RefSeq" id="WP_393177389.1">
    <property type="nucleotide sequence ID" value="NZ_JBICRM010000065.1"/>
</dbReference>
<evidence type="ECO:0008006" key="4">
    <source>
        <dbReference type="Google" id="ProtNLM"/>
    </source>
</evidence>
<evidence type="ECO:0000256" key="1">
    <source>
        <dbReference type="SAM" id="Phobius"/>
    </source>
</evidence>
<evidence type="ECO:0000313" key="2">
    <source>
        <dbReference type="EMBL" id="MFG1711017.1"/>
    </source>
</evidence>
<proteinExistence type="predicted"/>
<comment type="caution">
    <text evidence="2">The sequence shown here is derived from an EMBL/GenBank/DDBJ whole genome shotgun (WGS) entry which is preliminary data.</text>
</comment>
<organism evidence="2 3">
    <name type="scientific">Nonomuraea marmarensis</name>
    <dbReference type="NCBI Taxonomy" id="3351344"/>
    <lineage>
        <taxon>Bacteria</taxon>
        <taxon>Bacillati</taxon>
        <taxon>Actinomycetota</taxon>
        <taxon>Actinomycetes</taxon>
        <taxon>Streptosporangiales</taxon>
        <taxon>Streptosporangiaceae</taxon>
        <taxon>Nonomuraea</taxon>
    </lineage>
</organism>
<feature type="transmembrane region" description="Helical" evidence="1">
    <location>
        <begin position="32"/>
        <end position="51"/>
    </location>
</feature>
<dbReference type="Proteomes" id="UP001603978">
    <property type="component" value="Unassembled WGS sequence"/>
</dbReference>
<feature type="transmembrane region" description="Helical" evidence="1">
    <location>
        <begin position="7"/>
        <end position="26"/>
    </location>
</feature>
<dbReference type="EMBL" id="JBICRM010000065">
    <property type="protein sequence ID" value="MFG1711017.1"/>
    <property type="molecule type" value="Genomic_DNA"/>
</dbReference>
<reference evidence="2 3" key="1">
    <citation type="submission" date="2024-10" db="EMBL/GenBank/DDBJ databases">
        <authorList>
            <person name="Topkara A.R."/>
            <person name="Saygin H."/>
        </authorList>
    </citation>
    <scope>NUCLEOTIDE SEQUENCE [LARGE SCALE GENOMIC DNA]</scope>
    <source>
        <strain evidence="2 3">M3C6</strain>
    </source>
</reference>
<keyword evidence="3" id="KW-1185">Reference proteome</keyword>
<keyword evidence="1" id="KW-1133">Transmembrane helix</keyword>
<keyword evidence="1" id="KW-0472">Membrane</keyword>
<protein>
    <recommendedName>
        <fullName evidence="4">Secreted protein</fullName>
    </recommendedName>
</protein>
<sequence>MGHGRNTVNLFFLIVGGALLVGVVYFAPWPVWAMLVLAILVAAAVLGSRAFRDRSRTAPPEPPPPYIPVAPVQRREQRVDRVALPSSVDDYDFLFSATVFWASTRAVMDESIVNPAALAIEAILERAKRITQHRPPGRASLVQHELSGALGRMQLDAAGHLQAMAESIVLVLPEHDQERLDKLAAVRKDKALWEHERKYEQSKREYLGEDVLKNTGSAVVWWLTRNDDHVEKTVQDIGLLAQLSAAANNKEIPERFHTLTEEPLLSQPSFDSAFSSGFRTGTTPADCFEAFLRSMDFNEDDPQRSLFTAQVAEHVMQHGRQEVAAELLRRFDASPPPMSDPMTDDLSS</sequence>
<keyword evidence="1" id="KW-0812">Transmembrane</keyword>
<evidence type="ECO:0000313" key="3">
    <source>
        <dbReference type="Proteomes" id="UP001603978"/>
    </source>
</evidence>
<gene>
    <name evidence="2" type="ORF">ACFLIM_48450</name>
</gene>
<name>A0ABW7AUC5_9ACTN</name>
<accession>A0ABW7AUC5</accession>